<dbReference type="Proteomes" id="UP000799423">
    <property type="component" value="Unassembled WGS sequence"/>
</dbReference>
<dbReference type="OrthoDB" id="1862401at2759"/>
<dbReference type="EMBL" id="MU006300">
    <property type="protein sequence ID" value="KAF2851953.1"/>
    <property type="molecule type" value="Genomic_DNA"/>
</dbReference>
<accession>A0A6A7B988</accession>
<evidence type="ECO:0000256" key="1">
    <source>
        <dbReference type="SAM" id="Phobius"/>
    </source>
</evidence>
<protein>
    <submittedName>
        <fullName evidence="2">Uncharacterized protein</fullName>
    </submittedName>
</protein>
<name>A0A6A7B988_9PLEO</name>
<proteinExistence type="predicted"/>
<evidence type="ECO:0000313" key="2">
    <source>
        <dbReference type="EMBL" id="KAF2851953.1"/>
    </source>
</evidence>
<dbReference type="Gene3D" id="3.30.559.10">
    <property type="entry name" value="Chloramphenicol acetyltransferase-like domain"/>
    <property type="match status" value="1"/>
</dbReference>
<gene>
    <name evidence="2" type="ORF">T440DRAFT_393752</name>
</gene>
<dbReference type="Pfam" id="PF02458">
    <property type="entry name" value="Transferase"/>
    <property type="match status" value="1"/>
</dbReference>
<keyword evidence="1" id="KW-0472">Membrane</keyword>
<organism evidence="2 3">
    <name type="scientific">Plenodomus tracheiphilus IPT5</name>
    <dbReference type="NCBI Taxonomy" id="1408161"/>
    <lineage>
        <taxon>Eukaryota</taxon>
        <taxon>Fungi</taxon>
        <taxon>Dikarya</taxon>
        <taxon>Ascomycota</taxon>
        <taxon>Pezizomycotina</taxon>
        <taxon>Dothideomycetes</taxon>
        <taxon>Pleosporomycetidae</taxon>
        <taxon>Pleosporales</taxon>
        <taxon>Pleosporineae</taxon>
        <taxon>Leptosphaeriaceae</taxon>
        <taxon>Plenodomus</taxon>
    </lineage>
</organism>
<evidence type="ECO:0000313" key="3">
    <source>
        <dbReference type="Proteomes" id="UP000799423"/>
    </source>
</evidence>
<dbReference type="InterPro" id="IPR023213">
    <property type="entry name" value="CAT-like_dom_sf"/>
</dbReference>
<keyword evidence="3" id="KW-1185">Reference proteome</keyword>
<dbReference type="AlphaFoldDB" id="A0A6A7B988"/>
<feature type="transmembrane region" description="Helical" evidence="1">
    <location>
        <begin position="20"/>
        <end position="38"/>
    </location>
</feature>
<reference evidence="2" key="1">
    <citation type="submission" date="2020-01" db="EMBL/GenBank/DDBJ databases">
        <authorList>
            <consortium name="DOE Joint Genome Institute"/>
            <person name="Haridas S."/>
            <person name="Albert R."/>
            <person name="Binder M."/>
            <person name="Bloem J."/>
            <person name="Labutti K."/>
            <person name="Salamov A."/>
            <person name="Andreopoulos B."/>
            <person name="Baker S.E."/>
            <person name="Barry K."/>
            <person name="Bills G."/>
            <person name="Bluhm B.H."/>
            <person name="Cannon C."/>
            <person name="Castanera R."/>
            <person name="Culley D.E."/>
            <person name="Daum C."/>
            <person name="Ezra D."/>
            <person name="Gonzalez J.B."/>
            <person name="Henrissat B."/>
            <person name="Kuo A."/>
            <person name="Liang C."/>
            <person name="Lipzen A."/>
            <person name="Lutzoni F."/>
            <person name="Magnuson J."/>
            <person name="Mondo S."/>
            <person name="Nolan M."/>
            <person name="Ohm R."/>
            <person name="Pangilinan J."/>
            <person name="Park H.-J."/>
            <person name="Ramirez L."/>
            <person name="Alfaro M."/>
            <person name="Sun H."/>
            <person name="Tritt A."/>
            <person name="Yoshinaga Y."/>
            <person name="Zwiers L.-H."/>
            <person name="Turgeon B.G."/>
            <person name="Goodwin S.B."/>
            <person name="Spatafora J.W."/>
            <person name="Crous P.W."/>
            <person name="Grigoriev I.V."/>
        </authorList>
    </citation>
    <scope>NUCLEOTIDE SEQUENCE</scope>
    <source>
        <strain evidence="2">IPT5</strain>
    </source>
</reference>
<sequence length="237" mass="25858">MFRISATVISDLKTSISTETGVNITNFIALAALLGIYISKARSNVLLSHNIPKTTLAVVVNLRKHLGPQFTDPDFIGNCMLCAKASYRLSAPSSSKPKISSPSHLAPFALAIADSIKRIDEHWISNRLAPILLADPPALDNSELTFGNGPDLYITSWQHMGADIEWCIPGAKEGKPSAIRRAAWMSEGGIVILPKRKGEAGPFELMVSLAEEDMKRFGEMILGDGWVMVDERGWNKV</sequence>
<keyword evidence="1" id="KW-1133">Transmembrane helix</keyword>
<keyword evidence="1" id="KW-0812">Transmembrane</keyword>